<dbReference type="InterPro" id="IPR030231">
    <property type="entry name" value="Gpn2"/>
</dbReference>
<accession>A0A2A6BTW7</accession>
<organism evidence="9 10">
    <name type="scientific">Pristionchus pacificus</name>
    <name type="common">Parasitic nematode worm</name>
    <dbReference type="NCBI Taxonomy" id="54126"/>
    <lineage>
        <taxon>Eukaryota</taxon>
        <taxon>Metazoa</taxon>
        <taxon>Ecdysozoa</taxon>
        <taxon>Nematoda</taxon>
        <taxon>Chromadorea</taxon>
        <taxon>Rhabditida</taxon>
        <taxon>Rhabditina</taxon>
        <taxon>Diplogasteromorpha</taxon>
        <taxon>Diplogasteroidea</taxon>
        <taxon>Neodiplogasteridae</taxon>
        <taxon>Pristionchus</taxon>
    </lineage>
</organism>
<reference evidence="9" key="2">
    <citation type="submission" date="2022-06" db="UniProtKB">
        <authorList>
            <consortium name="EnsemblMetazoa"/>
        </authorList>
    </citation>
    <scope>IDENTIFICATION</scope>
    <source>
        <strain evidence="9">PS312</strain>
    </source>
</reference>
<name>A0A2A6BTW7_PRIPA</name>
<dbReference type="Gene3D" id="3.40.50.300">
    <property type="entry name" value="P-loop containing nucleotide triphosphate hydrolases"/>
    <property type="match status" value="1"/>
</dbReference>
<evidence type="ECO:0000256" key="3">
    <source>
        <dbReference type="ARBA" id="ARBA00014588"/>
    </source>
</evidence>
<evidence type="ECO:0000313" key="10">
    <source>
        <dbReference type="Proteomes" id="UP000005239"/>
    </source>
</evidence>
<dbReference type="AlphaFoldDB" id="A0A2A6BTW7"/>
<evidence type="ECO:0000256" key="8">
    <source>
        <dbReference type="ARBA" id="ARBA00046611"/>
    </source>
</evidence>
<dbReference type="EnsemblMetazoa" id="PPA04656.1">
    <property type="protein sequence ID" value="PPA04656.1"/>
    <property type="gene ID" value="WBGene00094210"/>
</dbReference>
<dbReference type="FunFam" id="3.40.50.300:FF:000338">
    <property type="entry name" value="GPN-loop GTPase 2"/>
    <property type="match status" value="1"/>
</dbReference>
<proteinExistence type="inferred from homology"/>
<dbReference type="InterPro" id="IPR004130">
    <property type="entry name" value="Gpn"/>
</dbReference>
<reference evidence="10" key="1">
    <citation type="journal article" date="2008" name="Nat. Genet.">
        <title>The Pristionchus pacificus genome provides a unique perspective on nematode lifestyle and parasitism.</title>
        <authorList>
            <person name="Dieterich C."/>
            <person name="Clifton S.W."/>
            <person name="Schuster L.N."/>
            <person name="Chinwalla A."/>
            <person name="Delehaunty K."/>
            <person name="Dinkelacker I."/>
            <person name="Fulton L."/>
            <person name="Fulton R."/>
            <person name="Godfrey J."/>
            <person name="Minx P."/>
            <person name="Mitreva M."/>
            <person name="Roeseler W."/>
            <person name="Tian H."/>
            <person name="Witte H."/>
            <person name="Yang S.P."/>
            <person name="Wilson R.K."/>
            <person name="Sommer R.J."/>
        </authorList>
    </citation>
    <scope>NUCLEOTIDE SEQUENCE [LARGE SCALE GENOMIC DNA]</scope>
    <source>
        <strain evidence="10">PS312</strain>
    </source>
</reference>
<dbReference type="InterPro" id="IPR027417">
    <property type="entry name" value="P-loop_NTPase"/>
</dbReference>
<evidence type="ECO:0000256" key="6">
    <source>
        <dbReference type="ARBA" id="ARBA00023134"/>
    </source>
</evidence>
<evidence type="ECO:0000256" key="1">
    <source>
        <dbReference type="ARBA" id="ARBA00003181"/>
    </source>
</evidence>
<protein>
    <recommendedName>
        <fullName evidence="3">GPN-loop GTPase 2</fullName>
    </recommendedName>
    <alternativeName>
        <fullName evidence="7">ATP-binding domain 1 family member B</fullName>
    </alternativeName>
</protein>
<keyword evidence="6" id="KW-0342">GTP-binding</keyword>
<evidence type="ECO:0000313" key="9">
    <source>
        <dbReference type="EnsemblMetazoa" id="PPA04656.1"/>
    </source>
</evidence>
<comment type="subunit">
    <text evidence="8">Heterodimers with GPN1 or GPN3. Binds to RNA polymerase II (RNAPII).</text>
</comment>
<keyword evidence="10" id="KW-1185">Reference proteome</keyword>
<dbReference type="PANTHER" id="PTHR21231">
    <property type="entry name" value="XPA-BINDING PROTEIN 1-RELATED"/>
    <property type="match status" value="1"/>
</dbReference>
<dbReference type="Proteomes" id="UP000005239">
    <property type="component" value="Unassembled WGS sequence"/>
</dbReference>
<dbReference type="OrthoDB" id="5839at2759"/>
<dbReference type="CDD" id="cd17871">
    <property type="entry name" value="GPN2"/>
    <property type="match status" value="1"/>
</dbReference>
<keyword evidence="5" id="KW-0378">Hydrolase</keyword>
<dbReference type="GO" id="GO:0003924">
    <property type="term" value="F:GTPase activity"/>
    <property type="evidence" value="ECO:0000318"/>
    <property type="project" value="GO_Central"/>
</dbReference>
<evidence type="ECO:0000256" key="5">
    <source>
        <dbReference type="ARBA" id="ARBA00022801"/>
    </source>
</evidence>
<evidence type="ECO:0000256" key="7">
    <source>
        <dbReference type="ARBA" id="ARBA00029700"/>
    </source>
</evidence>
<dbReference type="PANTHER" id="PTHR21231:SF3">
    <property type="entry name" value="GPN-LOOP GTPASE 2"/>
    <property type="match status" value="1"/>
</dbReference>
<sequence length="490" mass="54793">MTMWYGALIIGAPGSGKSTFTAGLSDCYTQLKRDFMTINLDPANHVTPYHTDADIQELITVEDAMDRLGLGPNGALRYCMQTLSANAQWLIGKIRANKGKYLLIDCPGQLELYRSEGEMDKLIRVLEAAGVRLCAVHLTDSLYCPDPASFVSVVMSTLSSMVALEMPQINVLSKADLFNEAELPFDLDFYTKLPDITKLVDVLDENPLLARYHKLNRAIGEVIQDMGLVSFTPLAIQSKADLARLICTIDKANGFQLIDKDIREIVLQYEHGIKRLKKNLGASVNITAAKIIIADEAAALCIPTVDHWHTCLDDEGEGFTLTEAESQAILEEAHEHYKKLIFKSRDEILPVLKRQMPKTHDGLVRLVGEDFADYDNVVDGIGDEDAAGFLKSMKNRALDLIVEWSQAKEDRHEMVKFMPLASKTFSKMQSEWDDLSHVSKNRMEKKTCFQTALRLIDQLAEEKGQITALKKQLNMFVAMGEMVGAEIEEE</sequence>
<evidence type="ECO:0000256" key="2">
    <source>
        <dbReference type="ARBA" id="ARBA00005290"/>
    </source>
</evidence>
<keyword evidence="4" id="KW-0547">Nucleotide-binding</keyword>
<comment type="similarity">
    <text evidence="2">Belongs to the GPN-loop GTPase family.</text>
</comment>
<dbReference type="GO" id="GO:0005525">
    <property type="term" value="F:GTP binding"/>
    <property type="evidence" value="ECO:0007669"/>
    <property type="project" value="UniProtKB-KW"/>
</dbReference>
<evidence type="ECO:0000256" key="4">
    <source>
        <dbReference type="ARBA" id="ARBA00022741"/>
    </source>
</evidence>
<dbReference type="Pfam" id="PF03029">
    <property type="entry name" value="ATP_bind_1"/>
    <property type="match status" value="1"/>
</dbReference>
<gene>
    <name evidence="9" type="primary">WBGene00094210</name>
</gene>
<dbReference type="SUPFAM" id="SSF52540">
    <property type="entry name" value="P-loop containing nucleoside triphosphate hydrolases"/>
    <property type="match status" value="1"/>
</dbReference>
<comment type="function">
    <text evidence="1">Small GTPase required for proper localization of RNA polymerase II and III (RNAPII and RNAPIII). May act at an RNAP assembly step prior to nuclear import.</text>
</comment>
<accession>A0A8R1Y7A6</accession>